<keyword evidence="5" id="KW-1185">Reference proteome</keyword>
<name>A0ABD3HX61_9MARC</name>
<sequence length="221" mass="25104">MTTVAAGRVPQLFGSVAVEAPRRVVGGISVRNGKKVVKLAGNSRSRGVGRKRSVVLRSSSLTDAWFEWRMTAKVFDRLIPAVRSGDSHGPVVVGDLGGQYEDSFEDVDKHLMDYFTYKAVRTVLAQLFEMNPTTYSWLYRFVVDNKPKDSKLFLQLLVKERHELGERVMVTRLHLFNKWNKKYNAAKLHKAITDDNLDLLRQHLIQTVRFPSSSPDDAEQV</sequence>
<evidence type="ECO:0000256" key="2">
    <source>
        <dbReference type="ARBA" id="ARBA00023186"/>
    </source>
</evidence>
<evidence type="ECO:0008006" key="6">
    <source>
        <dbReference type="Google" id="ProtNLM"/>
    </source>
</evidence>
<dbReference type="EMBL" id="JBJQOH010000002">
    <property type="protein sequence ID" value="KAL3696078.1"/>
    <property type="molecule type" value="Genomic_DNA"/>
</dbReference>
<dbReference type="Gene3D" id="1.10.1200.210">
    <property type="entry name" value="Chaperonin-like RbcX"/>
    <property type="match status" value="1"/>
</dbReference>
<dbReference type="SUPFAM" id="SSF158615">
    <property type="entry name" value="RbcX-like"/>
    <property type="match status" value="1"/>
</dbReference>
<accession>A0ABD3HX61</accession>
<dbReference type="InterPro" id="IPR038052">
    <property type="entry name" value="Chaperonin_RbcX_sf"/>
</dbReference>
<evidence type="ECO:0000313" key="4">
    <source>
        <dbReference type="EMBL" id="KAL3696078.1"/>
    </source>
</evidence>
<evidence type="ECO:0000256" key="1">
    <source>
        <dbReference type="ARBA" id="ARBA00022531"/>
    </source>
</evidence>
<proteinExistence type="predicted"/>
<evidence type="ECO:0000313" key="5">
    <source>
        <dbReference type="Proteomes" id="UP001633002"/>
    </source>
</evidence>
<gene>
    <name evidence="4" type="ORF">R1sor_010154</name>
</gene>
<evidence type="ECO:0000256" key="3">
    <source>
        <dbReference type="ARBA" id="ARBA00023300"/>
    </source>
</evidence>
<organism evidence="4 5">
    <name type="scientific">Riccia sorocarpa</name>
    <dbReference type="NCBI Taxonomy" id="122646"/>
    <lineage>
        <taxon>Eukaryota</taxon>
        <taxon>Viridiplantae</taxon>
        <taxon>Streptophyta</taxon>
        <taxon>Embryophyta</taxon>
        <taxon>Marchantiophyta</taxon>
        <taxon>Marchantiopsida</taxon>
        <taxon>Marchantiidae</taxon>
        <taxon>Marchantiales</taxon>
        <taxon>Ricciaceae</taxon>
        <taxon>Riccia</taxon>
    </lineage>
</organism>
<keyword evidence="1" id="KW-0602">Photosynthesis</keyword>
<comment type="caution">
    <text evidence="4">The sequence shown here is derived from an EMBL/GenBank/DDBJ whole genome shotgun (WGS) entry which is preliminary data.</text>
</comment>
<dbReference type="AlphaFoldDB" id="A0ABD3HX61"/>
<keyword evidence="2" id="KW-0143">Chaperone</keyword>
<dbReference type="PANTHER" id="PTHR33791">
    <property type="entry name" value="CHAPERONIN-LIKE RBCX PROTEIN 1, CHLOROPLASTIC"/>
    <property type="match status" value="1"/>
</dbReference>
<reference evidence="4 5" key="1">
    <citation type="submission" date="2024-09" db="EMBL/GenBank/DDBJ databases">
        <title>Chromosome-scale assembly of Riccia sorocarpa.</title>
        <authorList>
            <person name="Paukszto L."/>
        </authorList>
    </citation>
    <scope>NUCLEOTIDE SEQUENCE [LARGE SCALE GENOMIC DNA]</scope>
    <source>
        <strain evidence="4">LP-2024</strain>
        <tissue evidence="4">Aerial parts of the thallus</tissue>
    </source>
</reference>
<dbReference type="InterPro" id="IPR003435">
    <property type="entry name" value="Chaperonin_RcbX"/>
</dbReference>
<protein>
    <recommendedName>
        <fullName evidence="6">Chaperonin-like RbcX protein</fullName>
    </recommendedName>
</protein>
<dbReference type="GO" id="GO:0015979">
    <property type="term" value="P:photosynthesis"/>
    <property type="evidence" value="ECO:0007669"/>
    <property type="project" value="UniProtKB-KW"/>
</dbReference>
<dbReference type="Proteomes" id="UP001633002">
    <property type="component" value="Unassembled WGS sequence"/>
</dbReference>
<dbReference type="GO" id="GO:0015977">
    <property type="term" value="P:carbon fixation"/>
    <property type="evidence" value="ECO:0007669"/>
    <property type="project" value="UniProtKB-KW"/>
</dbReference>
<keyword evidence="3" id="KW-0120">Carbon dioxide fixation</keyword>
<dbReference type="PANTHER" id="PTHR33791:SF1">
    <property type="entry name" value="RUBISCO CHAPERONE RBCX"/>
    <property type="match status" value="1"/>
</dbReference>
<dbReference type="Pfam" id="PF02341">
    <property type="entry name" value="RbcX"/>
    <property type="match status" value="1"/>
</dbReference>